<comment type="caution">
    <text evidence="2">The sequence shown here is derived from an EMBL/GenBank/DDBJ whole genome shotgun (WGS) entry which is preliminary data.</text>
</comment>
<dbReference type="InterPro" id="IPR036412">
    <property type="entry name" value="HAD-like_sf"/>
</dbReference>
<feature type="region of interest" description="Disordered" evidence="1">
    <location>
        <begin position="265"/>
        <end position="299"/>
    </location>
</feature>
<gene>
    <name evidence="2" type="ORF">Tco025E_04910</name>
</gene>
<sequence>MHSNRCSATGTFFGPTTSCTGRLITKAAAPSTGLSSGPAAAGSAQNFALPFALAISAPPNAGHDTNYRESQSTEQFAATAEVVLAGQAAFAEELLARLDFWCARGQPRRRYYNPALSDGSQAATMSPTVEAETGASDAFAAPNTTSSDLKGEMPLKLLFTQVGVIQFRPVEAAVYRYGKDQHLLLEALADATEVVICSVRERSPRCGRHDRAGGGAQSQLNGDSAFDDSTQSDNDDDDDDDKDLFFWGRYEDVAMAASVRWAQGEAEAEADGNDASATGHAPTFRQAARRSLSTRERHQRRNERLKMEFYLAQSQRLDAILVDHRTANPIAALVLLQTKRRPHAARAGAPIVQETAFIVHSFSHYVVPLLRHLREEKVLMVDMDRTLVDNAILAGEGLTYMPRPQGNGTAGEDQLHFELRKEVEYIAAGATCQGVRTETIYVRPGVRQLLRCFAVEWGIPVVLVTKSSRRRTEAILSQALDPTGELFPPGRGRIFAAELLLRAAAGKASSGEAPPLSAPPPDLSGEEIDRWQSQESLVQARKCTTAVLQELERVSTHGQGPARSPPRARTVAVLDDAPQVWVEADWPCTVAVAPYTLDRVDPQDYFTPSGLVASLLLSQLYRGRCVRRPTPYSEEDERQRSSGAVRQGGCGGASGPVPDSRFAPLRNSVVDDDNADDVATVSRRSALEMPCAGRLSLPADRDPSAAPSPNNDAPATDEMLRAEEAVVEEFHEWRERSRWATADVEDVTPL</sequence>
<proteinExistence type="predicted"/>
<dbReference type="EMBL" id="MKKU01000264">
    <property type="protein sequence ID" value="RNF17371.1"/>
    <property type="molecule type" value="Genomic_DNA"/>
</dbReference>
<feature type="compositionally biased region" description="Low complexity" evidence="1">
    <location>
        <begin position="704"/>
        <end position="714"/>
    </location>
</feature>
<dbReference type="OrthoDB" id="246010at2759"/>
<accession>A0A422PI58</accession>
<evidence type="ECO:0000313" key="3">
    <source>
        <dbReference type="Proteomes" id="UP000284403"/>
    </source>
</evidence>
<feature type="region of interest" description="Disordered" evidence="1">
    <location>
        <begin position="694"/>
        <end position="722"/>
    </location>
</feature>
<protein>
    <submittedName>
        <fullName evidence="2">Uncharacterized protein</fullName>
    </submittedName>
</protein>
<name>A0A422PI58_9TRYP</name>
<dbReference type="Gene3D" id="3.40.50.1000">
    <property type="entry name" value="HAD superfamily/HAD-like"/>
    <property type="match status" value="1"/>
</dbReference>
<keyword evidence="3" id="KW-1185">Reference proteome</keyword>
<feature type="region of interest" description="Disordered" evidence="1">
    <location>
        <begin position="205"/>
        <end position="240"/>
    </location>
</feature>
<organism evidence="2 3">
    <name type="scientific">Trypanosoma conorhini</name>
    <dbReference type="NCBI Taxonomy" id="83891"/>
    <lineage>
        <taxon>Eukaryota</taxon>
        <taxon>Discoba</taxon>
        <taxon>Euglenozoa</taxon>
        <taxon>Kinetoplastea</taxon>
        <taxon>Metakinetoplastina</taxon>
        <taxon>Trypanosomatida</taxon>
        <taxon>Trypanosomatidae</taxon>
        <taxon>Trypanosoma</taxon>
    </lineage>
</organism>
<reference evidence="2 3" key="1">
    <citation type="journal article" date="2018" name="BMC Genomics">
        <title>Genomic comparison of Trypanosoma conorhini and Trypanosoma rangeli to Trypanosoma cruzi strains of high and low virulence.</title>
        <authorList>
            <person name="Bradwell K.R."/>
            <person name="Koparde V.N."/>
            <person name="Matveyev A.V."/>
            <person name="Serrano M.G."/>
            <person name="Alves J.M."/>
            <person name="Parikh H."/>
            <person name="Huang B."/>
            <person name="Lee V."/>
            <person name="Espinosa-Alvarez O."/>
            <person name="Ortiz P.A."/>
            <person name="Costa-Martins A.G."/>
            <person name="Teixeira M.M."/>
            <person name="Buck G.A."/>
        </authorList>
    </citation>
    <scope>NUCLEOTIDE SEQUENCE [LARGE SCALE GENOMIC DNA]</scope>
    <source>
        <strain evidence="2 3">025E</strain>
    </source>
</reference>
<evidence type="ECO:0000256" key="1">
    <source>
        <dbReference type="SAM" id="MobiDB-lite"/>
    </source>
</evidence>
<dbReference type="InterPro" id="IPR023214">
    <property type="entry name" value="HAD_sf"/>
</dbReference>
<evidence type="ECO:0000313" key="2">
    <source>
        <dbReference type="EMBL" id="RNF17371.1"/>
    </source>
</evidence>
<dbReference type="GeneID" id="40318521"/>
<dbReference type="AlphaFoldDB" id="A0A422PI58"/>
<dbReference type="SUPFAM" id="SSF56784">
    <property type="entry name" value="HAD-like"/>
    <property type="match status" value="1"/>
</dbReference>
<dbReference type="Proteomes" id="UP000284403">
    <property type="component" value="Unassembled WGS sequence"/>
</dbReference>
<feature type="region of interest" description="Disordered" evidence="1">
    <location>
        <begin position="629"/>
        <end position="669"/>
    </location>
</feature>
<dbReference type="RefSeq" id="XP_029228120.1">
    <property type="nucleotide sequence ID" value="XM_029371815.1"/>
</dbReference>